<dbReference type="EMBL" id="JYIJ01000016">
    <property type="protein sequence ID" value="KWX04144.1"/>
    <property type="molecule type" value="Genomic_DNA"/>
</dbReference>
<protein>
    <submittedName>
        <fullName evidence="2">Uncharacterized protein</fullName>
    </submittedName>
</protein>
<accession>A0A132N229</accession>
<reference evidence="5" key="2">
    <citation type="submission" date="2015-02" db="EMBL/GenBank/DDBJ databases">
        <title>Physiological reanalysis, assessment of diazotrophy, and genome sequences of multiple isolates of Streptomyces thermoautotrophicus.</title>
        <authorList>
            <person name="MacKellar D.C."/>
            <person name="Lieber L."/>
            <person name="Norman J."/>
            <person name="Bolger A."/>
            <person name="Tobin C."/>
            <person name="Murray J.W."/>
            <person name="Friesen M."/>
            <person name="Prell J."/>
        </authorList>
    </citation>
    <scope>NUCLEOTIDE SEQUENCE [LARGE SCALE GENOMIC DNA]</scope>
    <source>
        <strain evidence="5">UBT1</strain>
    </source>
</reference>
<proteinExistence type="predicted"/>
<gene>
    <name evidence="1" type="ORF">LI90_1050</name>
    <name evidence="2" type="ORF">TH66_09590</name>
    <name evidence="3" type="ORF">TR74_21950</name>
</gene>
<evidence type="ECO:0000313" key="3">
    <source>
        <dbReference type="EMBL" id="KWX06472.1"/>
    </source>
</evidence>
<sequence>MARLVGVLMALLAGFLLVDGDPHDAHTHSAPLTAAIAIGNLTEAAAARTVGSPLRRNATWPAPGTAADTALVRGVDPGCPDVAVDLAASGTCAEQQQRHHRQFRPCYLLRVRAPVVSGAVAVAELPPWRPEPTAAVPYASTPAHHPEGESQHVRHSAPYLQVIRR</sequence>
<reference evidence="4" key="4">
    <citation type="submission" date="2015-04" db="EMBL/GenBank/DDBJ databases">
        <title>Physiological reanalysis, assessment of diazotrophy, and genome sequences of multiple isolates of Streptomyces thermoautotrophicus.</title>
        <authorList>
            <person name="MacKellar D.C."/>
            <person name="Lieber L."/>
            <person name="Norman J."/>
            <person name="Bolger A."/>
            <person name="Tobin C."/>
            <person name="Murray J.W."/>
            <person name="Chang R."/>
            <person name="Ford T."/>
            <person name="Nguyen P.Q."/>
            <person name="Woodward J."/>
            <person name="Permingeat H."/>
            <person name="Joshi N.S."/>
            <person name="Silver P.A."/>
            <person name="Usadel B."/>
            <person name="Rutherford A.W."/>
            <person name="Friesen M."/>
            <person name="Prell J."/>
        </authorList>
    </citation>
    <scope>NUCLEOTIDE SEQUENCE [LARGE SCALE GENOMIC DNA]</scope>
    <source>
        <strain evidence="4">H1</strain>
    </source>
</reference>
<evidence type="ECO:0000313" key="5">
    <source>
        <dbReference type="Proteomes" id="UP000070598"/>
    </source>
</evidence>
<name>A0A132N229_9ACTN</name>
<comment type="caution">
    <text evidence="2">The sequence shown here is derived from an EMBL/GenBank/DDBJ whole genome shotgun (WGS) entry which is preliminary data.</text>
</comment>
<dbReference type="Proteomes" id="UP000070659">
    <property type="component" value="Unassembled WGS sequence"/>
</dbReference>
<dbReference type="Proteomes" id="UP000070188">
    <property type="component" value="Unassembled WGS sequence"/>
</dbReference>
<dbReference type="PATRIC" id="fig|1469144.10.peg.1169"/>
<reference evidence="1" key="3">
    <citation type="submission" date="2015-04" db="EMBL/GenBank/DDBJ databases">
        <title>Physiological reanalysis, assessment of diazotrophy, and genome sequences of multiple isolates of Streptomyces thermoautotrophicus.</title>
        <authorList>
            <person name="MacKellar D.C."/>
            <person name="Lieber L."/>
            <person name="Norman J."/>
            <person name="Bolger A."/>
            <person name="Tobin C."/>
            <person name="Murray J.W."/>
            <person name="Woodward J."/>
            <person name="Friesen M."/>
            <person name="Prell J."/>
        </authorList>
    </citation>
    <scope>NUCLEOTIDE SEQUENCE [LARGE SCALE GENOMIC DNA]</scope>
    <source>
        <strain evidence="1">H1</strain>
    </source>
</reference>
<evidence type="ECO:0000313" key="4">
    <source>
        <dbReference type="Proteomes" id="UP000070188"/>
    </source>
</evidence>
<organism evidence="2 6">
    <name type="scientific">Carbonactinospora thermoautotrophica</name>
    <dbReference type="NCBI Taxonomy" id="1469144"/>
    <lineage>
        <taxon>Bacteria</taxon>
        <taxon>Bacillati</taxon>
        <taxon>Actinomycetota</taxon>
        <taxon>Actinomycetes</taxon>
        <taxon>Kitasatosporales</taxon>
        <taxon>Carbonactinosporaceae</taxon>
        <taxon>Carbonactinospora</taxon>
    </lineage>
</organism>
<dbReference type="EMBL" id="LAXD01000001">
    <property type="protein sequence ID" value="KWW99415.1"/>
    <property type="molecule type" value="Genomic_DNA"/>
</dbReference>
<keyword evidence="4" id="KW-1185">Reference proteome</keyword>
<reference evidence="2 6" key="1">
    <citation type="submission" date="2015-02" db="EMBL/GenBank/DDBJ databases">
        <title>Physiological reanalysis, assessment of diazotrophy, and genome sequences of multiple isolates of Streptomyces thermoautotrophicus.</title>
        <authorList>
            <person name="MacKellar D.C."/>
            <person name="Lieber L."/>
            <person name="Norman J."/>
            <person name="Bolger A."/>
            <person name="Tobin C."/>
            <person name="Murray J.W."/>
            <person name="Prell J."/>
        </authorList>
    </citation>
    <scope>NUCLEOTIDE SEQUENCE [LARGE SCALE GENOMIC DNA]</scope>
    <source>
        <strain evidence="2 6">UBT1</strain>
    </source>
</reference>
<dbReference type="RefSeq" id="WP_066884817.1">
    <property type="nucleotide sequence ID" value="NZ_JYIJ01000016.1"/>
</dbReference>
<evidence type="ECO:0000313" key="6">
    <source>
        <dbReference type="Proteomes" id="UP000070659"/>
    </source>
</evidence>
<dbReference type="EMBL" id="JYIK01001101">
    <property type="protein sequence ID" value="KWX06472.1"/>
    <property type="molecule type" value="Genomic_DNA"/>
</dbReference>
<evidence type="ECO:0000313" key="2">
    <source>
        <dbReference type="EMBL" id="KWX04144.1"/>
    </source>
</evidence>
<dbReference type="AlphaFoldDB" id="A0A132N229"/>
<dbReference type="Proteomes" id="UP000070598">
    <property type="component" value="Unassembled WGS sequence"/>
</dbReference>
<evidence type="ECO:0000313" key="1">
    <source>
        <dbReference type="EMBL" id="KWW99415.1"/>
    </source>
</evidence>